<protein>
    <submittedName>
        <fullName evidence="7">Lipopolysaccharide biosynthesis protein</fullName>
    </submittedName>
</protein>
<name>A0A9D9H1P5_9BACT</name>
<sequence length="512" mass="57846">MQEQSVKENDKRIFKNTVFLYIRMFIVMLVSLYTSRVVLSTLGVTDYGIFNVVAGVVVMMNVVNGAMSVSTQRYLTFALGKKDYQGLRQTFSLCMSIFIGLSVLVLSLGETVGLWFVNTYLVIPPERMQAANWVYQFAILSCICTLLNNPYMAMITAHERMNVYAYVGIIEAVLKLLIVYLLLVIPMDRLIVYGFLTFLSSFVVTLIYHIYSVRHFAESRYCFYWDKSLFKQLASYSGWNLFGAFSGVAKGQGLNMLINMFFGPSVNASRGIAYQVNGVVGSFFSNFYTAVRPQITKYYAQGDMENFYRLVINSSKMAFFLILLISLPLIVEAPMIINLWLGQEPQYVVVFVRLIIMITAIDAMSTPLMTAIHATGNNRLYQICVGMIMIMTLPISYVFLKMGSSPVAVFLVSLCLSIISLFVRLLIASKQTGLPFARYAVQVVFRSMLVAGVACILPWYLHGILDSSVLSTVLVCVVSVVSVLFFAYLLGFDSEERRKIRQNLIRRFVKRS</sequence>
<feature type="transmembrane region" description="Helical" evidence="6">
    <location>
        <begin position="347"/>
        <end position="368"/>
    </location>
</feature>
<dbReference type="PANTHER" id="PTHR30250">
    <property type="entry name" value="PST FAMILY PREDICTED COLANIC ACID TRANSPORTER"/>
    <property type="match status" value="1"/>
</dbReference>
<dbReference type="GO" id="GO:0005886">
    <property type="term" value="C:plasma membrane"/>
    <property type="evidence" value="ECO:0007669"/>
    <property type="project" value="UniProtKB-SubCell"/>
</dbReference>
<evidence type="ECO:0000313" key="8">
    <source>
        <dbReference type="Proteomes" id="UP000823612"/>
    </source>
</evidence>
<feature type="transmembrane region" description="Helical" evidence="6">
    <location>
        <begin position="318"/>
        <end position="341"/>
    </location>
</feature>
<evidence type="ECO:0000256" key="5">
    <source>
        <dbReference type="ARBA" id="ARBA00023136"/>
    </source>
</evidence>
<keyword evidence="3 6" id="KW-0812">Transmembrane</keyword>
<comment type="subcellular location">
    <subcellularLocation>
        <location evidence="1">Cell membrane</location>
        <topology evidence="1">Multi-pass membrane protein</topology>
    </subcellularLocation>
</comment>
<feature type="transmembrane region" description="Helical" evidence="6">
    <location>
        <begin position="406"/>
        <end position="427"/>
    </location>
</feature>
<evidence type="ECO:0000256" key="6">
    <source>
        <dbReference type="SAM" id="Phobius"/>
    </source>
</evidence>
<feature type="transmembrane region" description="Helical" evidence="6">
    <location>
        <begin position="20"/>
        <end position="42"/>
    </location>
</feature>
<feature type="transmembrane region" description="Helical" evidence="6">
    <location>
        <begin position="380"/>
        <end position="400"/>
    </location>
</feature>
<feature type="transmembrane region" description="Helical" evidence="6">
    <location>
        <begin position="439"/>
        <end position="461"/>
    </location>
</feature>
<dbReference type="Proteomes" id="UP000823612">
    <property type="component" value="Unassembled WGS sequence"/>
</dbReference>
<comment type="caution">
    <text evidence="7">The sequence shown here is derived from an EMBL/GenBank/DDBJ whole genome shotgun (WGS) entry which is preliminary data.</text>
</comment>
<proteinExistence type="predicted"/>
<organism evidence="7 8">
    <name type="scientific">Candidatus Pullibacteroides excrementavium</name>
    <dbReference type="NCBI Taxonomy" id="2840905"/>
    <lineage>
        <taxon>Bacteria</taxon>
        <taxon>Pseudomonadati</taxon>
        <taxon>Bacteroidota</taxon>
        <taxon>Bacteroidia</taxon>
        <taxon>Bacteroidales</taxon>
        <taxon>Candidatus Pullibacteroides</taxon>
    </lineage>
</organism>
<feature type="transmembrane region" description="Helical" evidence="6">
    <location>
        <begin position="48"/>
        <end position="69"/>
    </location>
</feature>
<evidence type="ECO:0000256" key="2">
    <source>
        <dbReference type="ARBA" id="ARBA00022475"/>
    </source>
</evidence>
<evidence type="ECO:0000256" key="1">
    <source>
        <dbReference type="ARBA" id="ARBA00004651"/>
    </source>
</evidence>
<dbReference type="InterPro" id="IPR050833">
    <property type="entry name" value="Poly_Biosynth_Transport"/>
</dbReference>
<dbReference type="AlphaFoldDB" id="A0A9D9H1P5"/>
<evidence type="ECO:0000256" key="4">
    <source>
        <dbReference type="ARBA" id="ARBA00022989"/>
    </source>
</evidence>
<evidence type="ECO:0000256" key="3">
    <source>
        <dbReference type="ARBA" id="ARBA00022692"/>
    </source>
</evidence>
<accession>A0A9D9H1P5</accession>
<feature type="transmembrane region" description="Helical" evidence="6">
    <location>
        <begin position="90"/>
        <end position="117"/>
    </location>
</feature>
<dbReference type="PANTHER" id="PTHR30250:SF26">
    <property type="entry name" value="PSMA PROTEIN"/>
    <property type="match status" value="1"/>
</dbReference>
<feature type="transmembrane region" description="Helical" evidence="6">
    <location>
        <begin position="191"/>
        <end position="211"/>
    </location>
</feature>
<dbReference type="EMBL" id="JADIMZ010000034">
    <property type="protein sequence ID" value="MBO8432157.1"/>
    <property type="molecule type" value="Genomic_DNA"/>
</dbReference>
<gene>
    <name evidence="7" type="ORF">IAB08_02530</name>
</gene>
<evidence type="ECO:0000313" key="7">
    <source>
        <dbReference type="EMBL" id="MBO8432157.1"/>
    </source>
</evidence>
<feature type="transmembrane region" description="Helical" evidence="6">
    <location>
        <begin position="163"/>
        <end position="185"/>
    </location>
</feature>
<keyword evidence="2" id="KW-1003">Cell membrane</keyword>
<keyword evidence="5 6" id="KW-0472">Membrane</keyword>
<feature type="transmembrane region" description="Helical" evidence="6">
    <location>
        <begin position="133"/>
        <end position="151"/>
    </location>
</feature>
<reference evidence="7" key="2">
    <citation type="journal article" date="2021" name="PeerJ">
        <title>Extensive microbial diversity within the chicken gut microbiome revealed by metagenomics and culture.</title>
        <authorList>
            <person name="Gilroy R."/>
            <person name="Ravi A."/>
            <person name="Getino M."/>
            <person name="Pursley I."/>
            <person name="Horton D.L."/>
            <person name="Alikhan N.F."/>
            <person name="Baker D."/>
            <person name="Gharbi K."/>
            <person name="Hall N."/>
            <person name="Watson M."/>
            <person name="Adriaenssens E.M."/>
            <person name="Foster-Nyarko E."/>
            <person name="Jarju S."/>
            <person name="Secka A."/>
            <person name="Antonio M."/>
            <person name="Oren A."/>
            <person name="Chaudhuri R.R."/>
            <person name="La Ragione R."/>
            <person name="Hildebrand F."/>
            <person name="Pallen M.J."/>
        </authorList>
    </citation>
    <scope>NUCLEOTIDE SEQUENCE</scope>
    <source>
        <strain evidence="7">2889</strain>
    </source>
</reference>
<reference evidence="7" key="1">
    <citation type="submission" date="2020-10" db="EMBL/GenBank/DDBJ databases">
        <authorList>
            <person name="Gilroy R."/>
        </authorList>
    </citation>
    <scope>NUCLEOTIDE SEQUENCE</scope>
    <source>
        <strain evidence="7">2889</strain>
    </source>
</reference>
<keyword evidence="4 6" id="KW-1133">Transmembrane helix</keyword>
<feature type="transmembrane region" description="Helical" evidence="6">
    <location>
        <begin position="467"/>
        <end position="491"/>
    </location>
</feature>